<sequence>MTGRVSCVGKNSSVPPPAPSEGLEYSPNAIGGSSHERLIKNSSVQWTILLQQPKAQQEMLKTMAPNHSLFFFCLVDLIFISQTSLDHVYNNVHIQTKQVRRHIDRYNKKLDQWHSGLPDCMHFRDDHRASTTSDPYQVSLSLHYYSIRIVLNRPCFTLPKANEKTGIRSFRSHLERNTALLCLRSSLAIVFLLPNSPDVDWAYHVAPWWAFLHFLVQATTILLLHLSVEDFKTAQPSEGSSKYTAILADVITASERAMNWLHCLKRTDEAAKRAFERLNDCVERIKSQKGLYMNGFYLKDAYRTTTIVPLHAQSGISGDLSDKSSSQGLETFCPTPQNEDAQIEKKNSSAFRQWSEVPGVALDDLQYPFGVIGDSDMSGYIQHRTDSMLSELLSSLGVPPSQSFDEL</sequence>
<protein>
    <recommendedName>
        <fullName evidence="4">Transcription factor domain-containing protein</fullName>
    </recommendedName>
</protein>
<evidence type="ECO:0000313" key="2">
    <source>
        <dbReference type="EMBL" id="OQD78994.1"/>
    </source>
</evidence>
<dbReference type="PANTHER" id="PTHR47654">
    <property type="entry name" value="ZN(II)2CYS6 TRANSCRIPTION FACTOR (EUROFUNG)-RELATED"/>
    <property type="match status" value="1"/>
</dbReference>
<dbReference type="AlphaFoldDB" id="A0A1V6PPU0"/>
<reference evidence="3" key="1">
    <citation type="journal article" date="2017" name="Nat. Microbiol.">
        <title>Global analysis of biosynthetic gene clusters reveals vast potential of secondary metabolite production in Penicillium species.</title>
        <authorList>
            <person name="Nielsen J.C."/>
            <person name="Grijseels S."/>
            <person name="Prigent S."/>
            <person name="Ji B."/>
            <person name="Dainat J."/>
            <person name="Nielsen K.F."/>
            <person name="Frisvad J.C."/>
            <person name="Workman M."/>
            <person name="Nielsen J."/>
        </authorList>
    </citation>
    <scope>NUCLEOTIDE SEQUENCE [LARGE SCALE GENOMIC DNA]</scope>
    <source>
        <strain evidence="3">IBT 31811</strain>
    </source>
</reference>
<dbReference type="InterPro" id="IPR053230">
    <property type="entry name" value="Trans_reg_galc"/>
</dbReference>
<gene>
    <name evidence="2" type="ORF">PENANT_c067G07887</name>
</gene>
<evidence type="ECO:0000313" key="3">
    <source>
        <dbReference type="Proteomes" id="UP000191672"/>
    </source>
</evidence>
<organism evidence="2 3">
    <name type="scientific">Penicillium antarcticum</name>
    <dbReference type="NCBI Taxonomy" id="416450"/>
    <lineage>
        <taxon>Eukaryota</taxon>
        <taxon>Fungi</taxon>
        <taxon>Dikarya</taxon>
        <taxon>Ascomycota</taxon>
        <taxon>Pezizomycotina</taxon>
        <taxon>Eurotiomycetes</taxon>
        <taxon>Eurotiomycetidae</taxon>
        <taxon>Eurotiales</taxon>
        <taxon>Aspergillaceae</taxon>
        <taxon>Penicillium</taxon>
    </lineage>
</organism>
<dbReference type="Proteomes" id="UP000191672">
    <property type="component" value="Unassembled WGS sequence"/>
</dbReference>
<accession>A0A1V6PPU0</accession>
<dbReference type="EMBL" id="MDYN01000067">
    <property type="protein sequence ID" value="OQD78994.1"/>
    <property type="molecule type" value="Genomic_DNA"/>
</dbReference>
<name>A0A1V6PPU0_9EURO</name>
<evidence type="ECO:0000256" key="1">
    <source>
        <dbReference type="SAM" id="MobiDB-lite"/>
    </source>
</evidence>
<dbReference type="PANTHER" id="PTHR47654:SF5">
    <property type="entry name" value="TRANSCRIPTION FACTOR DOMAIN-CONTAINING PROTEIN"/>
    <property type="match status" value="1"/>
</dbReference>
<proteinExistence type="predicted"/>
<evidence type="ECO:0008006" key="4">
    <source>
        <dbReference type="Google" id="ProtNLM"/>
    </source>
</evidence>
<comment type="caution">
    <text evidence="2">The sequence shown here is derived from an EMBL/GenBank/DDBJ whole genome shotgun (WGS) entry which is preliminary data.</text>
</comment>
<feature type="region of interest" description="Disordered" evidence="1">
    <location>
        <begin position="1"/>
        <end position="27"/>
    </location>
</feature>
<keyword evidence="3" id="KW-1185">Reference proteome</keyword>
<dbReference type="CDD" id="cd12148">
    <property type="entry name" value="fungal_TF_MHR"/>
    <property type="match status" value="1"/>
</dbReference>